<dbReference type="PANTHER" id="PTHR48100">
    <property type="entry name" value="BROAD-SPECIFICITY PHOSPHATASE YOR283W-RELATED"/>
    <property type="match status" value="1"/>
</dbReference>
<dbReference type="GO" id="GO:0016791">
    <property type="term" value="F:phosphatase activity"/>
    <property type="evidence" value="ECO:0007669"/>
    <property type="project" value="TreeGrafter"/>
</dbReference>
<protein>
    <submittedName>
        <fullName evidence="3">Putative phosphoglycerate mutase</fullName>
        <ecNumber evidence="3">5.4.2.12</ecNumber>
    </submittedName>
</protein>
<dbReference type="CDD" id="cd07067">
    <property type="entry name" value="HP_PGM_like"/>
    <property type="match status" value="1"/>
</dbReference>
<dbReference type="InterPro" id="IPR029033">
    <property type="entry name" value="His_PPase_superfam"/>
</dbReference>
<dbReference type="Pfam" id="PF00300">
    <property type="entry name" value="His_Phos_1"/>
    <property type="match status" value="1"/>
</dbReference>
<evidence type="ECO:0000256" key="2">
    <source>
        <dbReference type="PIRSR" id="PIRSR613078-2"/>
    </source>
</evidence>
<dbReference type="EMBL" id="JADOUF010000001">
    <property type="protein sequence ID" value="MBG6135447.1"/>
    <property type="molecule type" value="Genomic_DNA"/>
</dbReference>
<proteinExistence type="predicted"/>
<dbReference type="SUPFAM" id="SSF53254">
    <property type="entry name" value="Phosphoglycerate mutase-like"/>
    <property type="match status" value="1"/>
</dbReference>
<sequence>MLLRHGETAWSLAGRHTSTTDLPLTARGEEQAALVAPALAGWRFAAVWVSPRLRAHRSAHLAGLTPTAVEPDLAEWDYGDYEGVTTADIRAARPGWDLWRDGCPGGESPKEVGARLDRVLERARPLLADGDVAFVAHGHSLRVCGARWIDLPPSGGASLRLDTSTLSVLGYERDTPVLLRWNAPVG</sequence>
<dbReference type="AlphaFoldDB" id="A0A8J7KNP3"/>
<gene>
    <name evidence="3" type="ORF">IW245_001641</name>
</gene>
<evidence type="ECO:0000313" key="3">
    <source>
        <dbReference type="EMBL" id="MBG6135447.1"/>
    </source>
</evidence>
<dbReference type="InterPro" id="IPR050275">
    <property type="entry name" value="PGM_Phosphatase"/>
</dbReference>
<keyword evidence="4" id="KW-1185">Reference proteome</keyword>
<keyword evidence="3" id="KW-0413">Isomerase</keyword>
<dbReference type="Proteomes" id="UP000622552">
    <property type="component" value="Unassembled WGS sequence"/>
</dbReference>
<dbReference type="InterPro" id="IPR013078">
    <property type="entry name" value="His_Pase_superF_clade-1"/>
</dbReference>
<evidence type="ECO:0000313" key="4">
    <source>
        <dbReference type="Proteomes" id="UP000622552"/>
    </source>
</evidence>
<dbReference type="SMART" id="SM00855">
    <property type="entry name" value="PGAM"/>
    <property type="match status" value="1"/>
</dbReference>
<evidence type="ECO:0000256" key="1">
    <source>
        <dbReference type="PIRSR" id="PIRSR613078-1"/>
    </source>
</evidence>
<dbReference type="EC" id="5.4.2.12" evidence="3"/>
<feature type="active site" description="Proton donor/acceptor" evidence="1">
    <location>
        <position position="75"/>
    </location>
</feature>
<organism evidence="3 4">
    <name type="scientific">Longispora fulva</name>
    <dbReference type="NCBI Taxonomy" id="619741"/>
    <lineage>
        <taxon>Bacteria</taxon>
        <taxon>Bacillati</taxon>
        <taxon>Actinomycetota</taxon>
        <taxon>Actinomycetes</taxon>
        <taxon>Micromonosporales</taxon>
        <taxon>Micromonosporaceae</taxon>
        <taxon>Longispora</taxon>
    </lineage>
</organism>
<feature type="binding site" evidence="2">
    <location>
        <position position="54"/>
    </location>
    <ligand>
        <name>substrate</name>
    </ligand>
</feature>
<accession>A0A8J7KNP3</accession>
<name>A0A8J7KNP3_9ACTN</name>
<comment type="caution">
    <text evidence="3">The sequence shown here is derived from an EMBL/GenBank/DDBJ whole genome shotgun (WGS) entry which is preliminary data.</text>
</comment>
<feature type="active site" description="Tele-phosphohistidine intermediate" evidence="1">
    <location>
        <position position="5"/>
    </location>
</feature>
<dbReference type="GO" id="GO:0004619">
    <property type="term" value="F:phosphoglycerate mutase activity"/>
    <property type="evidence" value="ECO:0007669"/>
    <property type="project" value="UniProtKB-EC"/>
</dbReference>
<dbReference type="Gene3D" id="3.40.50.1240">
    <property type="entry name" value="Phosphoglycerate mutase-like"/>
    <property type="match status" value="1"/>
</dbReference>
<reference evidence="3" key="1">
    <citation type="submission" date="2020-11" db="EMBL/GenBank/DDBJ databases">
        <title>Sequencing the genomes of 1000 actinobacteria strains.</title>
        <authorList>
            <person name="Klenk H.-P."/>
        </authorList>
    </citation>
    <scope>NUCLEOTIDE SEQUENCE</scope>
    <source>
        <strain evidence="3">DSM 45356</strain>
    </source>
</reference>
<dbReference type="PANTHER" id="PTHR48100:SF15">
    <property type="entry name" value="SEDOHEPTULOSE 1,7-BISPHOSPHATASE"/>
    <property type="match status" value="1"/>
</dbReference>
<feature type="binding site" evidence="2">
    <location>
        <begin position="75"/>
        <end position="78"/>
    </location>
    <ligand>
        <name>substrate</name>
    </ligand>
</feature>